<dbReference type="AlphaFoldDB" id="A0AAN8WHD7"/>
<protein>
    <submittedName>
        <fullName evidence="2">Uncharacterized protein</fullName>
    </submittedName>
</protein>
<dbReference type="Proteomes" id="UP001381693">
    <property type="component" value="Unassembled WGS sequence"/>
</dbReference>
<feature type="non-terminal residue" evidence="2">
    <location>
        <position position="66"/>
    </location>
</feature>
<evidence type="ECO:0000256" key="1">
    <source>
        <dbReference type="SAM" id="MobiDB-lite"/>
    </source>
</evidence>
<proteinExistence type="predicted"/>
<accession>A0AAN8WHD7</accession>
<feature type="non-terminal residue" evidence="2">
    <location>
        <position position="1"/>
    </location>
</feature>
<dbReference type="EMBL" id="JAXCGZ010024035">
    <property type="protein sequence ID" value="KAK7000677.1"/>
    <property type="molecule type" value="Genomic_DNA"/>
</dbReference>
<sequence length="66" mass="7276">GRRGELEYEIEEEVGLDSRSPCPGSPRVPSPKVYPHLLPTTPLQNCDLSLPGSNPRIPNHSHIPTH</sequence>
<gene>
    <name evidence="2" type="ORF">SK128_005880</name>
</gene>
<comment type="caution">
    <text evidence="2">The sequence shown here is derived from an EMBL/GenBank/DDBJ whole genome shotgun (WGS) entry which is preliminary data.</text>
</comment>
<evidence type="ECO:0000313" key="3">
    <source>
        <dbReference type="Proteomes" id="UP001381693"/>
    </source>
</evidence>
<keyword evidence="3" id="KW-1185">Reference proteome</keyword>
<feature type="region of interest" description="Disordered" evidence="1">
    <location>
        <begin position="1"/>
        <end position="66"/>
    </location>
</feature>
<evidence type="ECO:0000313" key="2">
    <source>
        <dbReference type="EMBL" id="KAK7000677.1"/>
    </source>
</evidence>
<organism evidence="2 3">
    <name type="scientific">Halocaridina rubra</name>
    <name type="common">Hawaiian red shrimp</name>
    <dbReference type="NCBI Taxonomy" id="373956"/>
    <lineage>
        <taxon>Eukaryota</taxon>
        <taxon>Metazoa</taxon>
        <taxon>Ecdysozoa</taxon>
        <taxon>Arthropoda</taxon>
        <taxon>Crustacea</taxon>
        <taxon>Multicrustacea</taxon>
        <taxon>Malacostraca</taxon>
        <taxon>Eumalacostraca</taxon>
        <taxon>Eucarida</taxon>
        <taxon>Decapoda</taxon>
        <taxon>Pleocyemata</taxon>
        <taxon>Caridea</taxon>
        <taxon>Atyoidea</taxon>
        <taxon>Atyidae</taxon>
        <taxon>Halocaridina</taxon>
    </lineage>
</organism>
<reference evidence="2 3" key="1">
    <citation type="submission" date="2023-11" db="EMBL/GenBank/DDBJ databases">
        <title>Halocaridina rubra genome assembly.</title>
        <authorList>
            <person name="Smith C."/>
        </authorList>
    </citation>
    <scope>NUCLEOTIDE SEQUENCE [LARGE SCALE GENOMIC DNA]</scope>
    <source>
        <strain evidence="2">EP-1</strain>
        <tissue evidence="2">Whole</tissue>
    </source>
</reference>
<name>A0AAN8WHD7_HALRR</name>